<accession>A0AAD9WUU1</accession>
<keyword evidence="3" id="KW-1185">Reference proteome</keyword>
<evidence type="ECO:0000256" key="1">
    <source>
        <dbReference type="SAM" id="MobiDB-lite"/>
    </source>
</evidence>
<reference evidence="2" key="1">
    <citation type="journal article" date="2023" name="Plant J.">
        <title>Genome sequences and population genomics provide insights into the demographic history, inbreeding, and mutation load of two 'living fossil' tree species of Dipteronia.</title>
        <authorList>
            <person name="Feng Y."/>
            <person name="Comes H.P."/>
            <person name="Chen J."/>
            <person name="Zhu S."/>
            <person name="Lu R."/>
            <person name="Zhang X."/>
            <person name="Li P."/>
            <person name="Qiu J."/>
            <person name="Olsen K.M."/>
            <person name="Qiu Y."/>
        </authorList>
    </citation>
    <scope>NUCLEOTIDE SEQUENCE</scope>
    <source>
        <strain evidence="2">KIB01</strain>
    </source>
</reference>
<organism evidence="2 3">
    <name type="scientific">Dipteronia dyeriana</name>
    <dbReference type="NCBI Taxonomy" id="168575"/>
    <lineage>
        <taxon>Eukaryota</taxon>
        <taxon>Viridiplantae</taxon>
        <taxon>Streptophyta</taxon>
        <taxon>Embryophyta</taxon>
        <taxon>Tracheophyta</taxon>
        <taxon>Spermatophyta</taxon>
        <taxon>Magnoliopsida</taxon>
        <taxon>eudicotyledons</taxon>
        <taxon>Gunneridae</taxon>
        <taxon>Pentapetalae</taxon>
        <taxon>rosids</taxon>
        <taxon>malvids</taxon>
        <taxon>Sapindales</taxon>
        <taxon>Sapindaceae</taxon>
        <taxon>Hippocastanoideae</taxon>
        <taxon>Acereae</taxon>
        <taxon>Dipteronia</taxon>
    </lineage>
</organism>
<protein>
    <submittedName>
        <fullName evidence="2">Uncharacterized protein</fullName>
    </submittedName>
</protein>
<evidence type="ECO:0000313" key="3">
    <source>
        <dbReference type="Proteomes" id="UP001280121"/>
    </source>
</evidence>
<dbReference type="Proteomes" id="UP001280121">
    <property type="component" value="Unassembled WGS sequence"/>
</dbReference>
<dbReference type="EMBL" id="JANJYI010000006">
    <property type="protein sequence ID" value="KAK2643996.1"/>
    <property type="molecule type" value="Genomic_DNA"/>
</dbReference>
<proteinExistence type="predicted"/>
<gene>
    <name evidence="2" type="ORF">Ddye_019191</name>
</gene>
<evidence type="ECO:0000313" key="2">
    <source>
        <dbReference type="EMBL" id="KAK2643996.1"/>
    </source>
</evidence>
<sequence length="128" mass="13684">MQNQVHNQGQSLPIPLSANQPQPRQRLLSQNIQNSMPIAGVQSSSGLPSVLPLASGLNQTPISSVIGQNSNMQNICSVSQNAEGSSMGQGAPSKSLCQFPETNILALPTELRSDVDTAIYNYNFITYL</sequence>
<name>A0AAD9WUU1_9ROSI</name>
<comment type="caution">
    <text evidence="2">The sequence shown here is derived from an EMBL/GenBank/DDBJ whole genome shotgun (WGS) entry which is preliminary data.</text>
</comment>
<feature type="region of interest" description="Disordered" evidence="1">
    <location>
        <begin position="1"/>
        <end position="28"/>
    </location>
</feature>
<dbReference type="AlphaFoldDB" id="A0AAD9WUU1"/>